<keyword evidence="4" id="KW-1185">Reference proteome</keyword>
<feature type="region of interest" description="Disordered" evidence="1">
    <location>
        <begin position="77"/>
        <end position="106"/>
    </location>
</feature>
<accession>A0ABY6MSP4</accession>
<dbReference type="Proteomes" id="UP001163266">
    <property type="component" value="Chromosome"/>
</dbReference>
<dbReference type="Pfam" id="PF10048">
    <property type="entry name" value="DUF2282"/>
    <property type="match status" value="1"/>
</dbReference>
<evidence type="ECO:0000256" key="1">
    <source>
        <dbReference type="SAM" id="MobiDB-lite"/>
    </source>
</evidence>
<proteinExistence type="predicted"/>
<evidence type="ECO:0000256" key="2">
    <source>
        <dbReference type="SAM" id="SignalP"/>
    </source>
</evidence>
<dbReference type="EMBL" id="CP110257">
    <property type="protein sequence ID" value="UZD55029.1"/>
    <property type="molecule type" value="Genomic_DNA"/>
</dbReference>
<dbReference type="InterPro" id="IPR018740">
    <property type="entry name" value="DUF2282_membr"/>
</dbReference>
<sequence>MTHPRPGAATCATLALALGAALQLAQAQGDSKANVGAGEKEKCYGVAMKGKNDCAAGPGTTCAGTSVRDHQGNAWSYVPKGTCEKTPSKTSNTGHGQLKPFQERQG</sequence>
<protein>
    <submittedName>
        <fullName evidence="3">DUF2282 domain-containing protein</fullName>
    </submittedName>
</protein>
<keyword evidence="2" id="KW-0732">Signal</keyword>
<evidence type="ECO:0000313" key="3">
    <source>
        <dbReference type="EMBL" id="UZD55029.1"/>
    </source>
</evidence>
<feature type="chain" id="PRO_5046840650" evidence="2">
    <location>
        <begin position="28"/>
        <end position="106"/>
    </location>
</feature>
<reference evidence="3" key="1">
    <citation type="submission" date="2022-10" db="EMBL/GenBank/DDBJ databases">
        <title>Complete genome sequence of Schlegelella aquatica LMG 23380.</title>
        <authorList>
            <person name="Musilova J."/>
            <person name="Kourilova X."/>
            <person name="Bezdicek M."/>
            <person name="Hermankova K."/>
            <person name="Obruca S."/>
            <person name="Sedlar K."/>
        </authorList>
    </citation>
    <scope>NUCLEOTIDE SEQUENCE</scope>
    <source>
        <strain evidence="3">LMG 23380</strain>
    </source>
</reference>
<feature type="signal peptide" evidence="2">
    <location>
        <begin position="1"/>
        <end position="27"/>
    </location>
</feature>
<gene>
    <name evidence="3" type="ORF">OMP39_00060</name>
</gene>
<evidence type="ECO:0000313" key="4">
    <source>
        <dbReference type="Proteomes" id="UP001163266"/>
    </source>
</evidence>
<name>A0ABY6MSP4_9BURK</name>
<dbReference type="RefSeq" id="WP_264892778.1">
    <property type="nucleotide sequence ID" value="NZ_CP110257.1"/>
</dbReference>
<organism evidence="3 4">
    <name type="scientific">Caldimonas aquatica</name>
    <dbReference type="NCBI Taxonomy" id="376175"/>
    <lineage>
        <taxon>Bacteria</taxon>
        <taxon>Pseudomonadati</taxon>
        <taxon>Pseudomonadota</taxon>
        <taxon>Betaproteobacteria</taxon>
        <taxon>Burkholderiales</taxon>
        <taxon>Sphaerotilaceae</taxon>
        <taxon>Caldimonas</taxon>
    </lineage>
</organism>